<gene>
    <name evidence="1" type="ORF">SAMN04488134_102145</name>
</gene>
<dbReference type="EMBL" id="FODJ01000002">
    <property type="protein sequence ID" value="SEN86975.1"/>
    <property type="molecule type" value="Genomic_DNA"/>
</dbReference>
<reference evidence="1 2" key="1">
    <citation type="submission" date="2016-10" db="EMBL/GenBank/DDBJ databases">
        <authorList>
            <person name="de Groot N.N."/>
        </authorList>
    </citation>
    <scope>NUCLEOTIDE SEQUENCE [LARGE SCALE GENOMIC DNA]</scope>
    <source>
        <strain evidence="1 2">CGMCC 1.10434</strain>
    </source>
</reference>
<evidence type="ECO:0000313" key="2">
    <source>
        <dbReference type="Proteomes" id="UP000199300"/>
    </source>
</evidence>
<dbReference type="OrthoDB" id="2645220at2"/>
<name>A0A1H8K2C5_9BACI</name>
<dbReference type="RefSeq" id="WP_091495302.1">
    <property type="nucleotide sequence ID" value="NZ_FODJ01000002.1"/>
</dbReference>
<accession>A0A1H8K2C5</accession>
<protein>
    <submittedName>
        <fullName evidence="1">Uncharacterized protein</fullName>
    </submittedName>
</protein>
<dbReference type="STRING" id="872970.SAMN04488134_102145"/>
<proteinExistence type="predicted"/>
<sequence>MIPAKVNVEINEAEIAQHIKQRIDELLRDSLIMIDVDTLAKKMCLSKRFIEDEFLSDIRIRAIQRKKSRKRMYFYDELVPVIREIVYEKW</sequence>
<dbReference type="Proteomes" id="UP000199300">
    <property type="component" value="Unassembled WGS sequence"/>
</dbReference>
<keyword evidence="2" id="KW-1185">Reference proteome</keyword>
<organism evidence="1 2">
    <name type="scientific">Amphibacillus marinus</name>
    <dbReference type="NCBI Taxonomy" id="872970"/>
    <lineage>
        <taxon>Bacteria</taxon>
        <taxon>Bacillati</taxon>
        <taxon>Bacillota</taxon>
        <taxon>Bacilli</taxon>
        <taxon>Bacillales</taxon>
        <taxon>Bacillaceae</taxon>
        <taxon>Amphibacillus</taxon>
    </lineage>
</organism>
<evidence type="ECO:0000313" key="1">
    <source>
        <dbReference type="EMBL" id="SEN86975.1"/>
    </source>
</evidence>
<dbReference type="AlphaFoldDB" id="A0A1H8K2C5"/>